<accession>A0A811NBT7</accession>
<sequence>MGGKMLVKYYKYWGEKYGERPGDREKRGEKDKGDQLLNIVIFFCVGIDPWFKLSNYVKMATMVMFGDEIGQKLWATVNTYFRALFEEYRELYAPSPSDKVPAETQETPEFCSGLMSSIIAQQMSNKGSANTTVKSELDKTSLTPTMVERLVCTNDWFRGNNYISVEEDTEALAKLEEEIGALAISKDSTIVTAS</sequence>
<reference evidence="1" key="1">
    <citation type="submission" date="2020-10" db="EMBL/GenBank/DDBJ databases">
        <authorList>
            <person name="Han B."/>
            <person name="Lu T."/>
            <person name="Zhao Q."/>
            <person name="Huang X."/>
            <person name="Zhao Y."/>
        </authorList>
    </citation>
    <scope>NUCLEOTIDE SEQUENCE</scope>
</reference>
<dbReference type="Proteomes" id="UP000604825">
    <property type="component" value="Unassembled WGS sequence"/>
</dbReference>
<proteinExistence type="predicted"/>
<dbReference type="OrthoDB" id="1893698at2759"/>
<dbReference type="EMBL" id="CAJGYO010000003">
    <property type="protein sequence ID" value="CAD6219782.1"/>
    <property type="molecule type" value="Genomic_DNA"/>
</dbReference>
<keyword evidence="2" id="KW-1185">Reference proteome</keyword>
<protein>
    <submittedName>
        <fullName evidence="1">Uncharacterized protein</fullName>
    </submittedName>
</protein>
<evidence type="ECO:0000313" key="2">
    <source>
        <dbReference type="Proteomes" id="UP000604825"/>
    </source>
</evidence>
<evidence type="ECO:0000313" key="1">
    <source>
        <dbReference type="EMBL" id="CAD6219782.1"/>
    </source>
</evidence>
<name>A0A811NBT7_9POAL</name>
<dbReference type="AlphaFoldDB" id="A0A811NBT7"/>
<organism evidence="1 2">
    <name type="scientific">Miscanthus lutarioriparius</name>
    <dbReference type="NCBI Taxonomy" id="422564"/>
    <lineage>
        <taxon>Eukaryota</taxon>
        <taxon>Viridiplantae</taxon>
        <taxon>Streptophyta</taxon>
        <taxon>Embryophyta</taxon>
        <taxon>Tracheophyta</taxon>
        <taxon>Spermatophyta</taxon>
        <taxon>Magnoliopsida</taxon>
        <taxon>Liliopsida</taxon>
        <taxon>Poales</taxon>
        <taxon>Poaceae</taxon>
        <taxon>PACMAD clade</taxon>
        <taxon>Panicoideae</taxon>
        <taxon>Andropogonodae</taxon>
        <taxon>Andropogoneae</taxon>
        <taxon>Saccharinae</taxon>
        <taxon>Miscanthus</taxon>
    </lineage>
</organism>
<dbReference type="PANTHER" id="PTHR23272">
    <property type="entry name" value="BED FINGER-RELATED"/>
    <property type="match status" value="1"/>
</dbReference>
<gene>
    <name evidence="1" type="ORF">NCGR_LOCUS13389</name>
</gene>
<comment type="caution">
    <text evidence="1">The sequence shown here is derived from an EMBL/GenBank/DDBJ whole genome shotgun (WGS) entry which is preliminary data.</text>
</comment>
<dbReference type="PANTHER" id="PTHR23272:SF161">
    <property type="entry name" value="ZINC FINGER BED DOMAIN-CONTAINING PROTEIN RICESLEEPER 1-LIKE"/>
    <property type="match status" value="1"/>
</dbReference>